<evidence type="ECO:0008006" key="3">
    <source>
        <dbReference type="Google" id="ProtNLM"/>
    </source>
</evidence>
<reference evidence="1 2" key="2">
    <citation type="submission" date="2017-10" db="EMBL/GenBank/DDBJ databases">
        <title>Extensive intraspecific genome diversity in a model arbuscular mycorrhizal fungus.</title>
        <authorList>
            <person name="Chen E.C.H."/>
            <person name="Morin E."/>
            <person name="Baudet D."/>
            <person name="Noel J."/>
            <person name="Ndikumana S."/>
            <person name="Charron P."/>
            <person name="St-Onge C."/>
            <person name="Giorgi J."/>
            <person name="Grigoriev I.V."/>
            <person name="Roux C."/>
            <person name="Martin F.M."/>
            <person name="Corradi N."/>
        </authorList>
    </citation>
    <scope>NUCLEOTIDE SEQUENCE [LARGE SCALE GENOMIC DNA]</scope>
    <source>
        <strain evidence="1 2">C2</strain>
    </source>
</reference>
<dbReference type="AlphaFoldDB" id="A0A2N1MLW9"/>
<dbReference type="Proteomes" id="UP000233469">
    <property type="component" value="Unassembled WGS sequence"/>
</dbReference>
<organism evidence="1 2">
    <name type="scientific">Rhizophagus irregularis</name>
    <dbReference type="NCBI Taxonomy" id="588596"/>
    <lineage>
        <taxon>Eukaryota</taxon>
        <taxon>Fungi</taxon>
        <taxon>Fungi incertae sedis</taxon>
        <taxon>Mucoromycota</taxon>
        <taxon>Glomeromycotina</taxon>
        <taxon>Glomeromycetes</taxon>
        <taxon>Glomerales</taxon>
        <taxon>Glomeraceae</taxon>
        <taxon>Rhizophagus</taxon>
    </lineage>
</organism>
<dbReference type="VEuPathDB" id="FungiDB:RhiirA1_463470"/>
<accession>A0A2N1MLW9</accession>
<proteinExistence type="predicted"/>
<gene>
    <name evidence="1" type="ORF">RhiirC2_855552</name>
</gene>
<name>A0A2N1MLW9_9GLOM</name>
<sequence>MACSKLFSGYLPELTDEIIQYFRNDYKTLHSCALVNRFWSRLSIPLLWEDPSDFRFIETYLRRLNDNDKNKLNNYWNKSNPYSNTLFNYPSFIKYLNTKKFIDSINSFINEEKFSNRIKNSDNIERIYCDLIFKLFIENEVNLHTFELEVIIDDSLVSFELLLECLKFTCNMKNLESFYFQMAIMDYDEYYKIKEFLMEIIKSQQNLKNTSFENVSFNDFLSLENNMNLPISLFTSSNCLNTLNKIVFFDTDFRNVEFKAIESLNVLESIHILYCINLNSNFIQQIMSFTKPFKLKSLFMKTKIQIRLLESLLQKSCDYLENIGFELSMYKSGQLEPIINQCTKIRYFELRRINNQITFPTLNLIKSFGNSLNYLSIEFRRHSHVSSDDIRLSSNIFLKLGEILPPKLEYLSLSLMINARDFNTFLFKTRNIIIKKLLIENLMKEGDLIPYIKEHVMKEKRVKYLAIDESVTENDIKEFESYNIKFVNFDDFYIRAYEFTVANRCYTTKPYKNNARFNPDLRQVIADVRASD</sequence>
<comment type="caution">
    <text evidence="1">The sequence shown here is derived from an EMBL/GenBank/DDBJ whole genome shotgun (WGS) entry which is preliminary data.</text>
</comment>
<dbReference type="EMBL" id="LLXL01001863">
    <property type="protein sequence ID" value="PKK62612.1"/>
    <property type="molecule type" value="Genomic_DNA"/>
</dbReference>
<evidence type="ECO:0000313" key="1">
    <source>
        <dbReference type="EMBL" id="PKK62612.1"/>
    </source>
</evidence>
<protein>
    <recommendedName>
        <fullName evidence="3">F-box domain-containing protein</fullName>
    </recommendedName>
</protein>
<dbReference type="VEuPathDB" id="FungiDB:RhiirFUN_023394"/>
<evidence type="ECO:0000313" key="2">
    <source>
        <dbReference type="Proteomes" id="UP000233469"/>
    </source>
</evidence>
<reference evidence="1 2" key="1">
    <citation type="submission" date="2016-04" db="EMBL/GenBank/DDBJ databases">
        <title>Genome analyses suggest a sexual origin of heterokaryosis in a supposedly ancient asexual fungus.</title>
        <authorList>
            <person name="Ropars J."/>
            <person name="Sedzielewska K."/>
            <person name="Noel J."/>
            <person name="Charron P."/>
            <person name="Farinelli L."/>
            <person name="Marton T."/>
            <person name="Kruger M."/>
            <person name="Pelin A."/>
            <person name="Brachmann A."/>
            <person name="Corradi N."/>
        </authorList>
    </citation>
    <scope>NUCLEOTIDE SEQUENCE [LARGE SCALE GENOMIC DNA]</scope>
    <source>
        <strain evidence="1 2">C2</strain>
    </source>
</reference>